<dbReference type="InterPro" id="IPR027806">
    <property type="entry name" value="HARBI1_dom"/>
</dbReference>
<comment type="subcellular location">
    <subcellularLocation>
        <location evidence="2">Nucleus</location>
    </subcellularLocation>
</comment>
<name>A0AAV1LBY5_9NEOP</name>
<dbReference type="PANTHER" id="PTHR22930">
    <property type="match status" value="1"/>
</dbReference>
<dbReference type="Proteomes" id="UP001314205">
    <property type="component" value="Unassembled WGS sequence"/>
</dbReference>
<evidence type="ECO:0000259" key="8">
    <source>
        <dbReference type="Pfam" id="PF13359"/>
    </source>
</evidence>
<evidence type="ECO:0000256" key="1">
    <source>
        <dbReference type="ARBA" id="ARBA00001968"/>
    </source>
</evidence>
<evidence type="ECO:0000313" key="10">
    <source>
        <dbReference type="Proteomes" id="UP001314205"/>
    </source>
</evidence>
<sequence length="427" mass="49400">MCQLTEHTDLLNMEQTDLLLQGVAVVADILIKELNHISKETSNVKRKKERKKRSIWTREWILRREKLGASDNFLREVRMEDKATYKNHLRLNGEQFDYLLQKVTTKIQRADTVMRAALTAKIKLQIAMRYLATGDSFPSLESSFRVPKSTISKFLPEVLDAIYEGLEEYIKIPKTTEEWTNISRVFDNRWNFPGCCGALDGKHVNIQQPIDSGSDFFNYKGYFSTVLLALVDGDYCFTYIDVGSQGRLNDASIFSNSILKEKLEDGTLNFPSWGVILGDEAFPLKQYLMKPYSRRLTLTAEEKTFNYRLSRARRIVENAFGIMVSKFRIYRTPIYLCPDKVDKIVKATCALHNWLMKTAMHYYAPVGTMDTDDRPGLWRQEPSSNYIAHVVNQGSNHPSRLAEQRRINYKNYFIGEGSVPWQSSRIF</sequence>
<proteinExistence type="inferred from homology"/>
<keyword evidence="7" id="KW-0539">Nucleus</keyword>
<evidence type="ECO:0000313" key="9">
    <source>
        <dbReference type="EMBL" id="CAK1591572.1"/>
    </source>
</evidence>
<evidence type="ECO:0000256" key="4">
    <source>
        <dbReference type="ARBA" id="ARBA00022722"/>
    </source>
</evidence>
<evidence type="ECO:0000256" key="7">
    <source>
        <dbReference type="ARBA" id="ARBA00023242"/>
    </source>
</evidence>
<organism evidence="9 10">
    <name type="scientific">Parnassius mnemosyne</name>
    <name type="common">clouded apollo</name>
    <dbReference type="NCBI Taxonomy" id="213953"/>
    <lineage>
        <taxon>Eukaryota</taxon>
        <taxon>Metazoa</taxon>
        <taxon>Ecdysozoa</taxon>
        <taxon>Arthropoda</taxon>
        <taxon>Hexapoda</taxon>
        <taxon>Insecta</taxon>
        <taxon>Pterygota</taxon>
        <taxon>Neoptera</taxon>
        <taxon>Endopterygota</taxon>
        <taxon>Lepidoptera</taxon>
        <taxon>Glossata</taxon>
        <taxon>Ditrysia</taxon>
        <taxon>Papilionoidea</taxon>
        <taxon>Papilionidae</taxon>
        <taxon>Parnassiinae</taxon>
        <taxon>Parnassini</taxon>
        <taxon>Parnassius</taxon>
        <taxon>Driopa</taxon>
    </lineage>
</organism>
<dbReference type="GO" id="GO:0004518">
    <property type="term" value="F:nuclease activity"/>
    <property type="evidence" value="ECO:0007669"/>
    <property type="project" value="UniProtKB-KW"/>
</dbReference>
<dbReference type="GO" id="GO:0005634">
    <property type="term" value="C:nucleus"/>
    <property type="evidence" value="ECO:0007669"/>
    <property type="project" value="UniProtKB-SubCell"/>
</dbReference>
<dbReference type="GO" id="GO:0016787">
    <property type="term" value="F:hydrolase activity"/>
    <property type="evidence" value="ECO:0007669"/>
    <property type="project" value="UniProtKB-KW"/>
</dbReference>
<protein>
    <recommendedName>
        <fullName evidence="8">DDE Tnp4 domain-containing protein</fullName>
    </recommendedName>
</protein>
<evidence type="ECO:0000256" key="2">
    <source>
        <dbReference type="ARBA" id="ARBA00004123"/>
    </source>
</evidence>
<dbReference type="PANTHER" id="PTHR22930:SF269">
    <property type="entry name" value="NUCLEASE HARBI1-LIKE PROTEIN"/>
    <property type="match status" value="1"/>
</dbReference>
<keyword evidence="4" id="KW-0540">Nuclease</keyword>
<dbReference type="EMBL" id="CAVLGL010000087">
    <property type="protein sequence ID" value="CAK1591572.1"/>
    <property type="molecule type" value="Genomic_DNA"/>
</dbReference>
<keyword evidence="6" id="KW-0378">Hydrolase</keyword>
<accession>A0AAV1LBY5</accession>
<evidence type="ECO:0000256" key="3">
    <source>
        <dbReference type="ARBA" id="ARBA00006958"/>
    </source>
</evidence>
<dbReference type="GO" id="GO:0046872">
    <property type="term" value="F:metal ion binding"/>
    <property type="evidence" value="ECO:0007669"/>
    <property type="project" value="UniProtKB-KW"/>
</dbReference>
<evidence type="ECO:0000256" key="5">
    <source>
        <dbReference type="ARBA" id="ARBA00022723"/>
    </source>
</evidence>
<comment type="caution">
    <text evidence="9">The sequence shown here is derived from an EMBL/GenBank/DDBJ whole genome shotgun (WGS) entry which is preliminary data.</text>
</comment>
<comment type="cofactor">
    <cofactor evidence="1">
        <name>a divalent metal cation</name>
        <dbReference type="ChEBI" id="CHEBI:60240"/>
    </cofactor>
</comment>
<feature type="domain" description="DDE Tnp4" evidence="8">
    <location>
        <begin position="199"/>
        <end position="353"/>
    </location>
</feature>
<comment type="similarity">
    <text evidence="3">Belongs to the HARBI1 family.</text>
</comment>
<reference evidence="9 10" key="1">
    <citation type="submission" date="2023-11" db="EMBL/GenBank/DDBJ databases">
        <authorList>
            <person name="Hedman E."/>
            <person name="Englund M."/>
            <person name="Stromberg M."/>
            <person name="Nyberg Akerstrom W."/>
            <person name="Nylinder S."/>
            <person name="Jareborg N."/>
            <person name="Kallberg Y."/>
            <person name="Kronander E."/>
        </authorList>
    </citation>
    <scope>NUCLEOTIDE SEQUENCE [LARGE SCALE GENOMIC DNA]</scope>
</reference>
<dbReference type="AlphaFoldDB" id="A0AAV1LBY5"/>
<keyword evidence="10" id="KW-1185">Reference proteome</keyword>
<dbReference type="InterPro" id="IPR045249">
    <property type="entry name" value="HARBI1-like"/>
</dbReference>
<keyword evidence="5" id="KW-0479">Metal-binding</keyword>
<gene>
    <name evidence="9" type="ORF">PARMNEM_LOCUS11771</name>
</gene>
<dbReference type="Pfam" id="PF13359">
    <property type="entry name" value="DDE_Tnp_4"/>
    <property type="match status" value="1"/>
</dbReference>
<evidence type="ECO:0000256" key="6">
    <source>
        <dbReference type="ARBA" id="ARBA00022801"/>
    </source>
</evidence>